<feature type="domain" description="FAM234A/B beta-propeller" evidence="7">
    <location>
        <begin position="155"/>
        <end position="273"/>
    </location>
</feature>
<sequence length="545" mass="61475">MANTASQGVYSPLPQSLSDSDSEKEMPITVRPKFTECHVQNGVHENIHHNGYIRPLQLMKIPEVRKVTPAMSPKRKFCFIFSIAVCFLTIIVFLWVLPCSESGTCPVQISNWENQHDGIELTGKINAVKSAFKNTLNLALFFRRNLNAADSQSGVISVLGNNGAVAWYIPQVQTPTDLNCYLVDVNGDDINDCLVLGEMGLEAIDPVSGTIFWHAHNHSQSKVISGLDFPERLQDVNHDNINELLTTKNSETEQGKFLVISGKTGVLEGEVTVERCREIHIIEMNSTSIVYSCKNENRTTYHQVLVNELLNKIFNRSQVISTPKINFVPKSDVGYALNGRKLIINNVGLCPNNCRVDITLIDEKNNRNVISSSYPNSYALTPASFSFRPTKSNLSSLKGHVNGFILKFWQWFGYNRKDKKRRYNPSIVKRYIPGNNASIQVNSIMERVVLITFNSTHFHVINASLTEITQLCFPNDDFKYCQPSLENQNNSLLISDLDMDGSQELVSYSSTFIKRDDAKENWQLVSNMKVIRLEAELPKLYEVAK</sequence>
<dbReference type="Pfam" id="PF23727">
    <property type="entry name" value="Beta-prop_FAM234A_B"/>
    <property type="match status" value="1"/>
</dbReference>
<evidence type="ECO:0000259" key="7">
    <source>
        <dbReference type="Pfam" id="PF23727"/>
    </source>
</evidence>
<keyword evidence="4 6" id="KW-0472">Membrane</keyword>
<dbReference type="OrthoDB" id="6364780at2759"/>
<accession>A0A8K0DJN3</accession>
<evidence type="ECO:0000256" key="3">
    <source>
        <dbReference type="ARBA" id="ARBA00022989"/>
    </source>
</evidence>
<evidence type="ECO:0000313" key="8">
    <source>
        <dbReference type="EMBL" id="KAF2904443.1"/>
    </source>
</evidence>
<keyword evidence="2 6" id="KW-0812">Transmembrane</keyword>
<comment type="subcellular location">
    <subcellularLocation>
        <location evidence="1">Membrane</location>
        <topology evidence="1">Single-pass membrane protein</topology>
    </subcellularLocation>
</comment>
<dbReference type="InterPro" id="IPR028994">
    <property type="entry name" value="Integrin_alpha_N"/>
</dbReference>
<feature type="region of interest" description="Disordered" evidence="5">
    <location>
        <begin position="1"/>
        <end position="25"/>
    </location>
</feature>
<dbReference type="PANTHER" id="PTHR21419">
    <property type="match status" value="1"/>
</dbReference>
<evidence type="ECO:0000256" key="1">
    <source>
        <dbReference type="ARBA" id="ARBA00004167"/>
    </source>
</evidence>
<reference evidence="8" key="1">
    <citation type="submission" date="2019-08" db="EMBL/GenBank/DDBJ databases">
        <title>The genome of the North American firefly Photinus pyralis.</title>
        <authorList>
            <consortium name="Photinus pyralis genome working group"/>
            <person name="Fallon T.R."/>
            <person name="Sander Lower S.E."/>
            <person name="Weng J.-K."/>
        </authorList>
    </citation>
    <scope>NUCLEOTIDE SEQUENCE</scope>
    <source>
        <strain evidence="8">TRF0915ILg1</strain>
        <tissue evidence="8">Whole body</tissue>
    </source>
</reference>
<proteinExistence type="predicted"/>
<evidence type="ECO:0000256" key="4">
    <source>
        <dbReference type="ARBA" id="ARBA00023136"/>
    </source>
</evidence>
<organism evidence="8 9">
    <name type="scientific">Ignelater luminosus</name>
    <name type="common">Cucubano</name>
    <name type="synonym">Pyrophorus luminosus</name>
    <dbReference type="NCBI Taxonomy" id="2038154"/>
    <lineage>
        <taxon>Eukaryota</taxon>
        <taxon>Metazoa</taxon>
        <taxon>Ecdysozoa</taxon>
        <taxon>Arthropoda</taxon>
        <taxon>Hexapoda</taxon>
        <taxon>Insecta</taxon>
        <taxon>Pterygota</taxon>
        <taxon>Neoptera</taxon>
        <taxon>Endopterygota</taxon>
        <taxon>Coleoptera</taxon>
        <taxon>Polyphaga</taxon>
        <taxon>Elateriformia</taxon>
        <taxon>Elateroidea</taxon>
        <taxon>Elateridae</taxon>
        <taxon>Agrypninae</taxon>
        <taxon>Pyrophorini</taxon>
        <taxon>Ignelater</taxon>
    </lineage>
</organism>
<dbReference type="Proteomes" id="UP000801492">
    <property type="component" value="Unassembled WGS sequence"/>
</dbReference>
<dbReference type="AlphaFoldDB" id="A0A8K0DJN3"/>
<keyword evidence="9" id="KW-1185">Reference proteome</keyword>
<name>A0A8K0DJN3_IGNLU</name>
<dbReference type="SUPFAM" id="SSF69318">
    <property type="entry name" value="Integrin alpha N-terminal domain"/>
    <property type="match status" value="1"/>
</dbReference>
<dbReference type="PANTHER" id="PTHR21419:SF29">
    <property type="entry name" value="LD24894P"/>
    <property type="match status" value="1"/>
</dbReference>
<evidence type="ECO:0000256" key="5">
    <source>
        <dbReference type="SAM" id="MobiDB-lite"/>
    </source>
</evidence>
<evidence type="ECO:0000256" key="2">
    <source>
        <dbReference type="ARBA" id="ARBA00022692"/>
    </source>
</evidence>
<evidence type="ECO:0000256" key="6">
    <source>
        <dbReference type="SAM" id="Phobius"/>
    </source>
</evidence>
<comment type="caution">
    <text evidence="8">The sequence shown here is derived from an EMBL/GenBank/DDBJ whole genome shotgun (WGS) entry which is preliminary data.</text>
</comment>
<feature type="transmembrane region" description="Helical" evidence="6">
    <location>
        <begin position="77"/>
        <end position="97"/>
    </location>
</feature>
<evidence type="ECO:0000313" key="9">
    <source>
        <dbReference type="Proteomes" id="UP000801492"/>
    </source>
</evidence>
<keyword evidence="3 6" id="KW-1133">Transmembrane helix</keyword>
<dbReference type="InterPro" id="IPR055409">
    <property type="entry name" value="Beta-prop_FAM234A_B"/>
</dbReference>
<gene>
    <name evidence="8" type="ORF">ILUMI_01724</name>
</gene>
<dbReference type="InterPro" id="IPR045232">
    <property type="entry name" value="FAM234"/>
</dbReference>
<dbReference type="GO" id="GO:0016020">
    <property type="term" value="C:membrane"/>
    <property type="evidence" value="ECO:0007669"/>
    <property type="project" value="UniProtKB-SubCell"/>
</dbReference>
<protein>
    <recommendedName>
        <fullName evidence="7">FAM234A/B beta-propeller domain-containing protein</fullName>
    </recommendedName>
</protein>
<dbReference type="EMBL" id="VTPC01000769">
    <property type="protein sequence ID" value="KAF2904443.1"/>
    <property type="molecule type" value="Genomic_DNA"/>
</dbReference>